<feature type="chain" id="PRO_5002945803" description="Outer membrane protein beta-barrel domain-containing protein" evidence="1">
    <location>
        <begin position="44"/>
        <end position="282"/>
    </location>
</feature>
<dbReference type="KEGG" id="dma:DMR_07990"/>
<dbReference type="HOGENOM" id="CLU_077404_1_0_7"/>
<proteinExistence type="predicted"/>
<accession>C4XJT5</accession>
<evidence type="ECO:0000256" key="1">
    <source>
        <dbReference type="SAM" id="SignalP"/>
    </source>
</evidence>
<evidence type="ECO:0008006" key="4">
    <source>
        <dbReference type="Google" id="ProtNLM"/>
    </source>
</evidence>
<keyword evidence="1" id="KW-0732">Signal</keyword>
<protein>
    <recommendedName>
        <fullName evidence="4">Outer membrane protein beta-barrel domain-containing protein</fullName>
    </recommendedName>
</protein>
<dbReference type="STRING" id="573370.DMR_07990"/>
<name>C4XJT5_SOLM1</name>
<dbReference type="eggNOG" id="COG2067">
    <property type="taxonomic scope" value="Bacteria"/>
</dbReference>
<reference evidence="2 3" key="1">
    <citation type="journal article" date="2009" name="Genome Res.">
        <title>Whole genome sequence of Desulfovibrio magneticus strain RS-1 revealed common gene clusters in magnetotactic bacteria.</title>
        <authorList>
            <person name="Nakazawa H."/>
            <person name="Arakaki A."/>
            <person name="Narita-Yamada S."/>
            <person name="Yashiro I."/>
            <person name="Jinno K."/>
            <person name="Aoki N."/>
            <person name="Tsuruyama A."/>
            <person name="Okamura Y."/>
            <person name="Tanikawa S."/>
            <person name="Fujita N."/>
            <person name="Takeyama H."/>
            <person name="Matsunaga T."/>
        </authorList>
    </citation>
    <scope>NUCLEOTIDE SEQUENCE [LARGE SCALE GENOMIC DNA]</scope>
    <source>
        <strain evidence="3">ATCC 700980 / DSM 13731 / RS-1</strain>
    </source>
</reference>
<evidence type="ECO:0000313" key="3">
    <source>
        <dbReference type="Proteomes" id="UP000009071"/>
    </source>
</evidence>
<gene>
    <name evidence="2" type="ordered locus">DMR_07990</name>
</gene>
<feature type="signal peptide" evidence="1">
    <location>
        <begin position="1"/>
        <end position="43"/>
    </location>
</feature>
<organism evidence="2 3">
    <name type="scientific">Solidesulfovibrio magneticus (strain ATCC 700980 / DSM 13731 / RS-1)</name>
    <name type="common">Desulfovibrio magneticus</name>
    <dbReference type="NCBI Taxonomy" id="573370"/>
    <lineage>
        <taxon>Bacteria</taxon>
        <taxon>Pseudomonadati</taxon>
        <taxon>Thermodesulfobacteriota</taxon>
        <taxon>Desulfovibrionia</taxon>
        <taxon>Desulfovibrionales</taxon>
        <taxon>Desulfovibrionaceae</taxon>
        <taxon>Solidesulfovibrio</taxon>
    </lineage>
</organism>
<sequence length="282" mass="30529">MSNAAGAAGRGQTNMVEQFMRSRLHFVGIIVFLLILSSNAALAQTPQQQTRGDFQWTVIPYAWLTGLSGTVGARGYQTTVDCSFADLSKYLNIGAMAHIEMLYQGRVGLFTDINYSLLGDQASGKRISLDGKTSLFLTDVAAFYRVGTVPLGQNQTSSMTFDVLAGARIWSLALKLDGDRPRGGRDIYEQRTWADPIVGARTEFRLTDAWLVSLRGGIGGFSVSSALTWDATALLGYTFWEHGTLLAGYRAVGVNYNTGSGKSAFKFDATLNGPIIGLAFTF</sequence>
<dbReference type="AlphaFoldDB" id="C4XJT5"/>
<dbReference type="Proteomes" id="UP000009071">
    <property type="component" value="Chromosome"/>
</dbReference>
<evidence type="ECO:0000313" key="2">
    <source>
        <dbReference type="EMBL" id="BAH74290.1"/>
    </source>
</evidence>
<keyword evidence="3" id="KW-1185">Reference proteome</keyword>
<dbReference type="EMBL" id="AP010904">
    <property type="protein sequence ID" value="BAH74290.1"/>
    <property type="molecule type" value="Genomic_DNA"/>
</dbReference>